<reference evidence="1" key="4">
    <citation type="submission" date="2019-03" db="UniProtKB">
        <authorList>
            <consortium name="EnsemblPlants"/>
        </authorList>
    </citation>
    <scope>IDENTIFICATION</scope>
</reference>
<accession>A0A453QGT9</accession>
<keyword evidence="2" id="KW-1185">Reference proteome</keyword>
<evidence type="ECO:0000313" key="1">
    <source>
        <dbReference type="EnsemblPlants" id="AET7Gv20114400.3"/>
    </source>
</evidence>
<evidence type="ECO:0000313" key="2">
    <source>
        <dbReference type="Proteomes" id="UP000015105"/>
    </source>
</evidence>
<reference evidence="1" key="3">
    <citation type="journal article" date="2017" name="Nature">
        <title>Genome sequence of the progenitor of the wheat D genome Aegilops tauschii.</title>
        <authorList>
            <person name="Luo M.C."/>
            <person name="Gu Y.Q."/>
            <person name="Puiu D."/>
            <person name="Wang H."/>
            <person name="Twardziok S.O."/>
            <person name="Deal K.R."/>
            <person name="Huo N."/>
            <person name="Zhu T."/>
            <person name="Wang L."/>
            <person name="Wang Y."/>
            <person name="McGuire P.E."/>
            <person name="Liu S."/>
            <person name="Long H."/>
            <person name="Ramasamy R.K."/>
            <person name="Rodriguez J.C."/>
            <person name="Van S.L."/>
            <person name="Yuan L."/>
            <person name="Wang Z."/>
            <person name="Xia Z."/>
            <person name="Xiao L."/>
            <person name="Anderson O.D."/>
            <person name="Ouyang S."/>
            <person name="Liang Y."/>
            <person name="Zimin A.V."/>
            <person name="Pertea G."/>
            <person name="Qi P."/>
            <person name="Bennetzen J.L."/>
            <person name="Dai X."/>
            <person name="Dawson M.W."/>
            <person name="Muller H.G."/>
            <person name="Kugler K."/>
            <person name="Rivarola-Duarte L."/>
            <person name="Spannagl M."/>
            <person name="Mayer K.F.X."/>
            <person name="Lu F.H."/>
            <person name="Bevan M.W."/>
            <person name="Leroy P."/>
            <person name="Li P."/>
            <person name="You F.M."/>
            <person name="Sun Q."/>
            <person name="Liu Z."/>
            <person name="Lyons E."/>
            <person name="Wicker T."/>
            <person name="Salzberg S.L."/>
            <person name="Devos K.M."/>
            <person name="Dvorak J."/>
        </authorList>
    </citation>
    <scope>NUCLEOTIDE SEQUENCE [LARGE SCALE GENOMIC DNA]</scope>
    <source>
        <strain evidence="1">cv. AL8/78</strain>
    </source>
</reference>
<organism evidence="1 2">
    <name type="scientific">Aegilops tauschii subsp. strangulata</name>
    <name type="common">Goatgrass</name>
    <dbReference type="NCBI Taxonomy" id="200361"/>
    <lineage>
        <taxon>Eukaryota</taxon>
        <taxon>Viridiplantae</taxon>
        <taxon>Streptophyta</taxon>
        <taxon>Embryophyta</taxon>
        <taxon>Tracheophyta</taxon>
        <taxon>Spermatophyta</taxon>
        <taxon>Magnoliopsida</taxon>
        <taxon>Liliopsida</taxon>
        <taxon>Poales</taxon>
        <taxon>Poaceae</taxon>
        <taxon>BOP clade</taxon>
        <taxon>Pooideae</taxon>
        <taxon>Triticodae</taxon>
        <taxon>Triticeae</taxon>
        <taxon>Triticinae</taxon>
        <taxon>Aegilops</taxon>
    </lineage>
</organism>
<sequence>MTLMLTQVRPLIARCAGFQAESSKVMESATQCRSAAVCLFPTSFDAVLNKERCRVMCSDLLVQY</sequence>
<dbReference type="Proteomes" id="UP000015105">
    <property type="component" value="Chromosome 7D"/>
</dbReference>
<dbReference type="EnsemblPlants" id="AET7Gv20114400.3">
    <property type="protein sequence ID" value="AET7Gv20114400.3"/>
    <property type="gene ID" value="AET7Gv20114400"/>
</dbReference>
<name>A0A453QGT9_AEGTS</name>
<proteinExistence type="predicted"/>
<reference evidence="2" key="1">
    <citation type="journal article" date="2014" name="Science">
        <title>Ancient hybridizations among the ancestral genomes of bread wheat.</title>
        <authorList>
            <consortium name="International Wheat Genome Sequencing Consortium,"/>
            <person name="Marcussen T."/>
            <person name="Sandve S.R."/>
            <person name="Heier L."/>
            <person name="Spannagl M."/>
            <person name="Pfeifer M."/>
            <person name="Jakobsen K.S."/>
            <person name="Wulff B.B."/>
            <person name="Steuernagel B."/>
            <person name="Mayer K.F."/>
            <person name="Olsen O.A."/>
        </authorList>
    </citation>
    <scope>NUCLEOTIDE SEQUENCE [LARGE SCALE GENOMIC DNA]</scope>
    <source>
        <strain evidence="2">cv. AL8/78</strain>
    </source>
</reference>
<dbReference type="Gramene" id="AET7Gv20114400.3">
    <property type="protein sequence ID" value="AET7Gv20114400.3"/>
    <property type="gene ID" value="AET7Gv20114400"/>
</dbReference>
<reference evidence="1" key="5">
    <citation type="journal article" date="2021" name="G3 (Bethesda)">
        <title>Aegilops tauschii genome assembly Aet v5.0 features greater sequence contiguity and improved annotation.</title>
        <authorList>
            <person name="Wang L."/>
            <person name="Zhu T."/>
            <person name="Rodriguez J.C."/>
            <person name="Deal K.R."/>
            <person name="Dubcovsky J."/>
            <person name="McGuire P.E."/>
            <person name="Lux T."/>
            <person name="Spannagl M."/>
            <person name="Mayer K.F.X."/>
            <person name="Baldrich P."/>
            <person name="Meyers B.C."/>
            <person name="Huo N."/>
            <person name="Gu Y.Q."/>
            <person name="Zhou H."/>
            <person name="Devos K.M."/>
            <person name="Bennetzen J.L."/>
            <person name="Unver T."/>
            <person name="Budak H."/>
            <person name="Gulick P.J."/>
            <person name="Galiba G."/>
            <person name="Kalapos B."/>
            <person name="Nelson D.R."/>
            <person name="Li P."/>
            <person name="You F.M."/>
            <person name="Luo M.C."/>
            <person name="Dvorak J."/>
        </authorList>
    </citation>
    <scope>NUCLEOTIDE SEQUENCE [LARGE SCALE GENOMIC DNA]</scope>
    <source>
        <strain evidence="1">cv. AL8/78</strain>
    </source>
</reference>
<dbReference type="AlphaFoldDB" id="A0A453QGT9"/>
<protein>
    <submittedName>
        <fullName evidence="1">Uncharacterized protein</fullName>
    </submittedName>
</protein>
<reference evidence="2" key="2">
    <citation type="journal article" date="2017" name="Nat. Plants">
        <title>The Aegilops tauschii genome reveals multiple impacts of transposons.</title>
        <authorList>
            <person name="Zhao G."/>
            <person name="Zou C."/>
            <person name="Li K."/>
            <person name="Wang K."/>
            <person name="Li T."/>
            <person name="Gao L."/>
            <person name="Zhang X."/>
            <person name="Wang H."/>
            <person name="Yang Z."/>
            <person name="Liu X."/>
            <person name="Jiang W."/>
            <person name="Mao L."/>
            <person name="Kong X."/>
            <person name="Jiao Y."/>
            <person name="Jia J."/>
        </authorList>
    </citation>
    <scope>NUCLEOTIDE SEQUENCE [LARGE SCALE GENOMIC DNA]</scope>
    <source>
        <strain evidence="2">cv. AL8/78</strain>
    </source>
</reference>